<dbReference type="Proteomes" id="UP001239111">
    <property type="component" value="Chromosome 3"/>
</dbReference>
<proteinExistence type="predicted"/>
<evidence type="ECO:0000313" key="2">
    <source>
        <dbReference type="Proteomes" id="UP001239111"/>
    </source>
</evidence>
<dbReference type="EMBL" id="CM056743">
    <property type="protein sequence ID" value="KAJ8671032.1"/>
    <property type="molecule type" value="Genomic_DNA"/>
</dbReference>
<organism evidence="1 2">
    <name type="scientific">Eretmocerus hayati</name>
    <dbReference type="NCBI Taxonomy" id="131215"/>
    <lineage>
        <taxon>Eukaryota</taxon>
        <taxon>Metazoa</taxon>
        <taxon>Ecdysozoa</taxon>
        <taxon>Arthropoda</taxon>
        <taxon>Hexapoda</taxon>
        <taxon>Insecta</taxon>
        <taxon>Pterygota</taxon>
        <taxon>Neoptera</taxon>
        <taxon>Endopterygota</taxon>
        <taxon>Hymenoptera</taxon>
        <taxon>Apocrita</taxon>
        <taxon>Proctotrupomorpha</taxon>
        <taxon>Chalcidoidea</taxon>
        <taxon>Aphelinidae</taxon>
        <taxon>Aphelininae</taxon>
        <taxon>Eretmocerus</taxon>
    </lineage>
</organism>
<name>A0ACC2NIV0_9HYME</name>
<keyword evidence="2" id="KW-1185">Reference proteome</keyword>
<comment type="caution">
    <text evidence="1">The sequence shown here is derived from an EMBL/GenBank/DDBJ whole genome shotgun (WGS) entry which is preliminary data.</text>
</comment>
<gene>
    <name evidence="1" type="ORF">QAD02_002291</name>
</gene>
<protein>
    <submittedName>
        <fullName evidence="1">Uncharacterized protein</fullName>
    </submittedName>
</protein>
<sequence>MYASAIPPPSAYSGNLQYQSIDLSLTGTDTITTTTANIGMNTATTDLLKQTISTAGIKRSCSSVLDPTIAARITSNIDSIGSINDLQLSRNQLDNPRSLFTAAVRQNRQCAGPASGVPVGKIPTNPWFAPKCLDQMKLLMSIITGEYRIGVSKSKDGRIIIREKGFGFVQPDRLGWRCGTCCLNQGGPHFYHVPITYRL</sequence>
<accession>A0ACC2NIV0</accession>
<reference evidence="1" key="1">
    <citation type="submission" date="2023-04" db="EMBL/GenBank/DDBJ databases">
        <title>A chromosome-level genome assembly of the parasitoid wasp Eretmocerus hayati.</title>
        <authorList>
            <person name="Zhong Y."/>
            <person name="Liu S."/>
            <person name="Liu Y."/>
        </authorList>
    </citation>
    <scope>NUCLEOTIDE SEQUENCE</scope>
    <source>
        <strain evidence="1">ZJU_SS_LIU_2023</strain>
    </source>
</reference>
<evidence type="ECO:0000313" key="1">
    <source>
        <dbReference type="EMBL" id="KAJ8671032.1"/>
    </source>
</evidence>